<feature type="region of interest" description="Disordered" evidence="1">
    <location>
        <begin position="1"/>
        <end position="28"/>
    </location>
</feature>
<dbReference type="EMBL" id="SRLO01001799">
    <property type="protein sequence ID" value="TNN35275.1"/>
    <property type="molecule type" value="Genomic_DNA"/>
</dbReference>
<dbReference type="AlphaFoldDB" id="A0A4Z2F2A0"/>
<proteinExistence type="predicted"/>
<evidence type="ECO:0000313" key="2">
    <source>
        <dbReference type="EMBL" id="TNN35275.1"/>
    </source>
</evidence>
<evidence type="ECO:0000313" key="3">
    <source>
        <dbReference type="Proteomes" id="UP000314294"/>
    </source>
</evidence>
<organism evidence="2 3">
    <name type="scientific">Liparis tanakae</name>
    <name type="common">Tanaka's snailfish</name>
    <dbReference type="NCBI Taxonomy" id="230148"/>
    <lineage>
        <taxon>Eukaryota</taxon>
        <taxon>Metazoa</taxon>
        <taxon>Chordata</taxon>
        <taxon>Craniata</taxon>
        <taxon>Vertebrata</taxon>
        <taxon>Euteleostomi</taxon>
        <taxon>Actinopterygii</taxon>
        <taxon>Neopterygii</taxon>
        <taxon>Teleostei</taxon>
        <taxon>Neoteleostei</taxon>
        <taxon>Acanthomorphata</taxon>
        <taxon>Eupercaria</taxon>
        <taxon>Perciformes</taxon>
        <taxon>Cottioidei</taxon>
        <taxon>Cottales</taxon>
        <taxon>Liparidae</taxon>
        <taxon>Liparis</taxon>
    </lineage>
</organism>
<reference evidence="2 3" key="1">
    <citation type="submission" date="2019-03" db="EMBL/GenBank/DDBJ databases">
        <title>First draft genome of Liparis tanakae, snailfish: a comprehensive survey of snailfish specific genes.</title>
        <authorList>
            <person name="Kim W."/>
            <person name="Song I."/>
            <person name="Jeong J.-H."/>
            <person name="Kim D."/>
            <person name="Kim S."/>
            <person name="Ryu S."/>
            <person name="Song J.Y."/>
            <person name="Lee S.K."/>
        </authorList>
    </citation>
    <scope>NUCLEOTIDE SEQUENCE [LARGE SCALE GENOMIC DNA]</scope>
    <source>
        <tissue evidence="2">Muscle</tissue>
    </source>
</reference>
<gene>
    <name evidence="2" type="ORF">EYF80_054560</name>
</gene>
<evidence type="ECO:0000256" key="1">
    <source>
        <dbReference type="SAM" id="MobiDB-lite"/>
    </source>
</evidence>
<protein>
    <submittedName>
        <fullName evidence="2">Uncharacterized protein</fullName>
    </submittedName>
</protein>
<sequence>MSAATPMGERPWPRADTRSRNSVAGKHGSWLAAAKRRLRSSKRCCSWKRLLTMRHRSWNVSHWRMLASSSRMPSSTSGCSGCRTSLEGMNEHQDTRSLTLLQDVTRLHGGGEGSWDRIPRRCWHLPERDEVTPACRRKTKQSSCYADAQSILHTDPSAADASGNGSTSI</sequence>
<name>A0A4Z2F2A0_9TELE</name>
<accession>A0A4Z2F2A0</accession>
<dbReference type="Proteomes" id="UP000314294">
    <property type="component" value="Unassembled WGS sequence"/>
</dbReference>
<comment type="caution">
    <text evidence="2">The sequence shown here is derived from an EMBL/GenBank/DDBJ whole genome shotgun (WGS) entry which is preliminary data.</text>
</comment>
<keyword evidence="3" id="KW-1185">Reference proteome</keyword>